<keyword evidence="2" id="KW-0812">Transmembrane</keyword>
<dbReference type="Proteomes" id="UP001642520">
    <property type="component" value="Unassembled WGS sequence"/>
</dbReference>
<sequence>MCDAKETITLLTTKSQTISKNNNDLIQIKEEKEKTGKTENRKSAIFHSISLIVLHLLDSILLIILLPFIIWQWVTANDQVKIILKAVVEVTMELVMWIIFAGVSILMTTTFVLEDIYFRKNDPEKLEQLLMTGNGASSNNNGMSSDYNNHDKLTISESKH</sequence>
<dbReference type="EMBL" id="CAXAJV020001286">
    <property type="protein sequence ID" value="CAL7935829.1"/>
    <property type="molecule type" value="Genomic_DNA"/>
</dbReference>
<feature type="compositionally biased region" description="Basic and acidic residues" evidence="1">
    <location>
        <begin position="148"/>
        <end position="160"/>
    </location>
</feature>
<keyword evidence="4" id="KW-1185">Reference proteome</keyword>
<organism evidence="3 4">
    <name type="scientific">Xylocopa violacea</name>
    <name type="common">Violet carpenter bee</name>
    <name type="synonym">Apis violacea</name>
    <dbReference type="NCBI Taxonomy" id="135666"/>
    <lineage>
        <taxon>Eukaryota</taxon>
        <taxon>Metazoa</taxon>
        <taxon>Ecdysozoa</taxon>
        <taxon>Arthropoda</taxon>
        <taxon>Hexapoda</taxon>
        <taxon>Insecta</taxon>
        <taxon>Pterygota</taxon>
        <taxon>Neoptera</taxon>
        <taxon>Endopterygota</taxon>
        <taxon>Hymenoptera</taxon>
        <taxon>Apocrita</taxon>
        <taxon>Aculeata</taxon>
        <taxon>Apoidea</taxon>
        <taxon>Anthophila</taxon>
        <taxon>Apidae</taxon>
        <taxon>Xylocopa</taxon>
        <taxon>Xylocopa</taxon>
    </lineage>
</organism>
<evidence type="ECO:0000313" key="4">
    <source>
        <dbReference type="Proteomes" id="UP001642520"/>
    </source>
</evidence>
<reference evidence="3 4" key="1">
    <citation type="submission" date="2024-08" db="EMBL/GenBank/DDBJ databases">
        <authorList>
            <person name="Will J Nash"/>
            <person name="Angela Man"/>
            <person name="Seanna McTaggart"/>
            <person name="Kendall Baker"/>
            <person name="Tom Barker"/>
            <person name="Leah Catchpole"/>
            <person name="Alex Durrant"/>
            <person name="Karim Gharbi"/>
            <person name="Naomi Irish"/>
            <person name="Gemy Kaithakottil"/>
            <person name="Debby Ku"/>
            <person name="Aaliyah Providence"/>
            <person name="Felix Shaw"/>
            <person name="David Swarbreck"/>
            <person name="Chris Watkins"/>
            <person name="Ann M. McCartney"/>
            <person name="Giulio Formenti"/>
            <person name="Alice Mouton"/>
            <person name="Noel Vella"/>
            <person name="Bjorn M von Reumont"/>
            <person name="Adriana Vella"/>
            <person name="Wilfried Haerty"/>
        </authorList>
    </citation>
    <scope>NUCLEOTIDE SEQUENCE [LARGE SCALE GENOMIC DNA]</scope>
</reference>
<feature type="transmembrane region" description="Helical" evidence="2">
    <location>
        <begin position="51"/>
        <end position="74"/>
    </location>
</feature>
<name>A0ABP1N4C9_XYLVO</name>
<proteinExistence type="predicted"/>
<keyword evidence="2" id="KW-1133">Transmembrane helix</keyword>
<accession>A0ABP1N4C9</accession>
<protein>
    <submittedName>
        <fullName evidence="3">Uncharacterized protein</fullName>
    </submittedName>
</protein>
<feature type="transmembrane region" description="Helical" evidence="2">
    <location>
        <begin position="94"/>
        <end position="113"/>
    </location>
</feature>
<evidence type="ECO:0000256" key="2">
    <source>
        <dbReference type="SAM" id="Phobius"/>
    </source>
</evidence>
<evidence type="ECO:0000256" key="1">
    <source>
        <dbReference type="SAM" id="MobiDB-lite"/>
    </source>
</evidence>
<gene>
    <name evidence="3" type="ORF">XYLVIOL_LOCUS1838</name>
</gene>
<evidence type="ECO:0000313" key="3">
    <source>
        <dbReference type="EMBL" id="CAL7935829.1"/>
    </source>
</evidence>
<comment type="caution">
    <text evidence="3">The sequence shown here is derived from an EMBL/GenBank/DDBJ whole genome shotgun (WGS) entry which is preliminary data.</text>
</comment>
<keyword evidence="2" id="KW-0472">Membrane</keyword>
<feature type="region of interest" description="Disordered" evidence="1">
    <location>
        <begin position="137"/>
        <end position="160"/>
    </location>
</feature>